<gene>
    <name evidence="1" type="ORF">MM415B01896_0016</name>
</gene>
<proteinExistence type="predicted"/>
<reference evidence="1" key="1">
    <citation type="submission" date="2020-03" db="EMBL/GenBank/DDBJ databases">
        <title>The deep terrestrial virosphere.</title>
        <authorList>
            <person name="Holmfeldt K."/>
            <person name="Nilsson E."/>
            <person name="Simone D."/>
            <person name="Lopez-Fernandez M."/>
            <person name="Wu X."/>
            <person name="de Brujin I."/>
            <person name="Lundin D."/>
            <person name="Andersson A."/>
            <person name="Bertilsson S."/>
            <person name="Dopson M."/>
        </authorList>
    </citation>
    <scope>NUCLEOTIDE SEQUENCE</scope>
    <source>
        <strain evidence="1">MM415B01896</strain>
    </source>
</reference>
<name>A0A6M3IFU8_9ZZZZ</name>
<dbReference type="EMBL" id="MT141207">
    <property type="protein sequence ID" value="QJA56241.1"/>
    <property type="molecule type" value="Genomic_DNA"/>
</dbReference>
<accession>A0A6M3IFU8</accession>
<evidence type="ECO:0000313" key="1">
    <source>
        <dbReference type="EMBL" id="QJA56241.1"/>
    </source>
</evidence>
<protein>
    <submittedName>
        <fullName evidence="1">Uncharacterized protein</fullName>
    </submittedName>
</protein>
<organism evidence="1">
    <name type="scientific">viral metagenome</name>
    <dbReference type="NCBI Taxonomy" id="1070528"/>
    <lineage>
        <taxon>unclassified sequences</taxon>
        <taxon>metagenomes</taxon>
        <taxon>organismal metagenomes</taxon>
    </lineage>
</organism>
<sequence>MVLNFVRDLADGHGFEDEILAFIHLKHPSATRVLGNFKGYDIEVPSLKHRIECKFDRMSERTGNIAVEFECSGKPSGINNTKATHWIHKYHHDGKWLLAIARVSVFKQLCEGQRVVKGGDNYSAKMYLVPKELLKKTKGIKIKLPVDKN</sequence>
<dbReference type="AlphaFoldDB" id="A0A6M3IFU8"/>